<gene>
    <name evidence="2" type="ORF">D623_10015749</name>
</gene>
<dbReference type="AlphaFoldDB" id="S7MEM0"/>
<sequence length="60" mass="6772">MVVLLLLRGCAPRVLAEELVQKTRHHREVGHLGCVIQDTLGKSMGRGKEGEEEKEEKTEF</sequence>
<feature type="chain" id="PRO_5004543034" evidence="1">
    <location>
        <begin position="17"/>
        <end position="60"/>
    </location>
</feature>
<protein>
    <submittedName>
        <fullName evidence="2">Uncharacterized protein</fullName>
    </submittedName>
</protein>
<dbReference type="EMBL" id="KE161258">
    <property type="protein sequence ID" value="EPQ02769.1"/>
    <property type="molecule type" value="Genomic_DNA"/>
</dbReference>
<accession>S7MEM0</accession>
<evidence type="ECO:0000256" key="1">
    <source>
        <dbReference type="SAM" id="SignalP"/>
    </source>
</evidence>
<reference evidence="2 3" key="1">
    <citation type="journal article" date="2013" name="Nat. Commun.">
        <title>Genome analysis reveals insights into physiology and longevity of the Brandt's bat Myotis brandtii.</title>
        <authorList>
            <person name="Seim I."/>
            <person name="Fang X."/>
            <person name="Xiong Z."/>
            <person name="Lobanov A.V."/>
            <person name="Huang Z."/>
            <person name="Ma S."/>
            <person name="Feng Y."/>
            <person name="Turanov A.A."/>
            <person name="Zhu Y."/>
            <person name="Lenz T.L."/>
            <person name="Gerashchenko M.V."/>
            <person name="Fan D."/>
            <person name="Hee Yim S."/>
            <person name="Yao X."/>
            <person name="Jordan D."/>
            <person name="Xiong Y."/>
            <person name="Ma Y."/>
            <person name="Lyapunov A.N."/>
            <person name="Chen G."/>
            <person name="Kulakova O.I."/>
            <person name="Sun Y."/>
            <person name="Lee S.G."/>
            <person name="Bronson R.T."/>
            <person name="Moskalev A.A."/>
            <person name="Sunyaev S.R."/>
            <person name="Zhang G."/>
            <person name="Krogh A."/>
            <person name="Wang J."/>
            <person name="Gladyshev V.N."/>
        </authorList>
    </citation>
    <scope>NUCLEOTIDE SEQUENCE [LARGE SCALE GENOMIC DNA]</scope>
</reference>
<proteinExistence type="predicted"/>
<name>S7MEM0_MYOBR</name>
<organism evidence="2 3">
    <name type="scientific">Myotis brandtii</name>
    <name type="common">Brandt's bat</name>
    <dbReference type="NCBI Taxonomy" id="109478"/>
    <lineage>
        <taxon>Eukaryota</taxon>
        <taxon>Metazoa</taxon>
        <taxon>Chordata</taxon>
        <taxon>Craniata</taxon>
        <taxon>Vertebrata</taxon>
        <taxon>Euteleostomi</taxon>
        <taxon>Mammalia</taxon>
        <taxon>Eutheria</taxon>
        <taxon>Laurasiatheria</taxon>
        <taxon>Chiroptera</taxon>
        <taxon>Yangochiroptera</taxon>
        <taxon>Vespertilionidae</taxon>
        <taxon>Myotis</taxon>
    </lineage>
</organism>
<evidence type="ECO:0000313" key="2">
    <source>
        <dbReference type="EMBL" id="EPQ02769.1"/>
    </source>
</evidence>
<keyword evidence="3" id="KW-1185">Reference proteome</keyword>
<feature type="signal peptide" evidence="1">
    <location>
        <begin position="1"/>
        <end position="16"/>
    </location>
</feature>
<dbReference type="Proteomes" id="UP000052978">
    <property type="component" value="Unassembled WGS sequence"/>
</dbReference>
<keyword evidence="1" id="KW-0732">Signal</keyword>
<evidence type="ECO:0000313" key="3">
    <source>
        <dbReference type="Proteomes" id="UP000052978"/>
    </source>
</evidence>